<evidence type="ECO:0000313" key="2">
    <source>
        <dbReference type="EMBL" id="MQY07241.1"/>
    </source>
</evidence>
<dbReference type="AlphaFoldDB" id="A0A7K0C1A3"/>
<comment type="caution">
    <text evidence="2">The sequence shown here is derived from an EMBL/GenBank/DDBJ whole genome shotgun (WGS) entry which is preliminary data.</text>
</comment>
<accession>A0A7K0C1A3</accession>
<feature type="compositionally biased region" description="Low complexity" evidence="1">
    <location>
        <begin position="26"/>
        <end position="44"/>
    </location>
</feature>
<dbReference type="EMBL" id="WEGH01000003">
    <property type="protein sequence ID" value="MQY07241.1"/>
    <property type="molecule type" value="Genomic_DNA"/>
</dbReference>
<dbReference type="Proteomes" id="UP000487268">
    <property type="component" value="Unassembled WGS sequence"/>
</dbReference>
<evidence type="ECO:0000256" key="1">
    <source>
        <dbReference type="SAM" id="MobiDB-lite"/>
    </source>
</evidence>
<proteinExistence type="predicted"/>
<dbReference type="RefSeq" id="WP_153536931.1">
    <property type="nucleotide sequence ID" value="NZ_WEGH01000003.1"/>
</dbReference>
<protein>
    <submittedName>
        <fullName evidence="2">Uncharacterized protein</fullName>
    </submittedName>
</protein>
<keyword evidence="3" id="KW-1185">Reference proteome</keyword>
<feature type="region of interest" description="Disordered" evidence="1">
    <location>
        <begin position="18"/>
        <end position="51"/>
    </location>
</feature>
<reference evidence="2 3" key="1">
    <citation type="submission" date="2019-10" db="EMBL/GenBank/DDBJ databases">
        <title>Actinomadura rubteroloni sp. nov. and Actinomadura macrotermitis sp. nov., isolated from the gut of fungus growing-termite Macrotermes natalensis.</title>
        <authorList>
            <person name="Benndorf R."/>
            <person name="Martin K."/>
            <person name="Kuefner M."/>
            <person name="De Beer W."/>
            <person name="Kaster A.-K."/>
            <person name="Vollmers J."/>
            <person name="Poulsen M."/>
            <person name="Beemelmanns C."/>
        </authorList>
    </citation>
    <scope>NUCLEOTIDE SEQUENCE [LARGE SCALE GENOMIC DNA]</scope>
    <source>
        <strain evidence="2 3">RB68</strain>
    </source>
</reference>
<name>A0A7K0C1A3_9ACTN</name>
<evidence type="ECO:0000313" key="3">
    <source>
        <dbReference type="Proteomes" id="UP000487268"/>
    </source>
</evidence>
<gene>
    <name evidence="2" type="ORF">ACRB68_53410</name>
</gene>
<sequence>MQHPMIMRLVERNCRASELTARARRATTTPAADSTATPRTAANPARPPDRP</sequence>
<organism evidence="2 3">
    <name type="scientific">Actinomadura macrotermitis</name>
    <dbReference type="NCBI Taxonomy" id="2585200"/>
    <lineage>
        <taxon>Bacteria</taxon>
        <taxon>Bacillati</taxon>
        <taxon>Actinomycetota</taxon>
        <taxon>Actinomycetes</taxon>
        <taxon>Streptosporangiales</taxon>
        <taxon>Thermomonosporaceae</taxon>
        <taxon>Actinomadura</taxon>
    </lineage>
</organism>